<dbReference type="FunFam" id="2.60.120.650:FF:000024">
    <property type="entry name" value="Putative jumonji family transcription factor"/>
    <property type="match status" value="1"/>
</dbReference>
<dbReference type="GO" id="GO:0051864">
    <property type="term" value="F:histone H3K36 demethylase activity"/>
    <property type="evidence" value="ECO:0007669"/>
    <property type="project" value="TreeGrafter"/>
</dbReference>
<dbReference type="PANTHER" id="PTHR10694:SF7">
    <property type="entry name" value="[HISTONE H3]-TRIMETHYL-L-LYSINE(9) DEMETHYLASE"/>
    <property type="match status" value="1"/>
</dbReference>
<protein>
    <recommendedName>
        <fullName evidence="2">[histone H3]-trimethyl-L-lysine(9) demethylase</fullName>
        <ecNumber evidence="2">1.14.11.66</ecNumber>
    </recommendedName>
</protein>
<organism evidence="11 12">
    <name type="scientific">Terfezia boudieri ATCC MYA-4762</name>
    <dbReference type="NCBI Taxonomy" id="1051890"/>
    <lineage>
        <taxon>Eukaryota</taxon>
        <taxon>Fungi</taxon>
        <taxon>Dikarya</taxon>
        <taxon>Ascomycota</taxon>
        <taxon>Pezizomycotina</taxon>
        <taxon>Pezizomycetes</taxon>
        <taxon>Pezizales</taxon>
        <taxon>Pezizaceae</taxon>
        <taxon>Terfezia</taxon>
    </lineage>
</organism>
<dbReference type="PROSITE" id="PS51805">
    <property type="entry name" value="EPHD"/>
    <property type="match status" value="1"/>
</dbReference>
<accession>A0A3N4LTP1</accession>
<dbReference type="PROSITE" id="PS51184">
    <property type="entry name" value="JMJC"/>
    <property type="match status" value="1"/>
</dbReference>
<dbReference type="CDD" id="cd15571">
    <property type="entry name" value="ePHD"/>
    <property type="match status" value="1"/>
</dbReference>
<feature type="compositionally biased region" description="Basic residues" evidence="7">
    <location>
        <begin position="875"/>
        <end position="884"/>
    </location>
</feature>
<dbReference type="GO" id="GO:0140684">
    <property type="term" value="F:histone H3K9me2/H3K9me3 demethylase activity"/>
    <property type="evidence" value="ECO:0007669"/>
    <property type="project" value="UniProtKB-EC"/>
</dbReference>
<dbReference type="GO" id="GO:0000785">
    <property type="term" value="C:chromatin"/>
    <property type="evidence" value="ECO:0007669"/>
    <property type="project" value="TreeGrafter"/>
</dbReference>
<feature type="compositionally biased region" description="Low complexity" evidence="7">
    <location>
        <begin position="885"/>
        <end position="906"/>
    </location>
</feature>
<evidence type="ECO:0000313" key="11">
    <source>
        <dbReference type="EMBL" id="RPB26266.1"/>
    </source>
</evidence>
<evidence type="ECO:0000259" key="8">
    <source>
        <dbReference type="PROSITE" id="PS51183"/>
    </source>
</evidence>
<feature type="region of interest" description="Disordered" evidence="7">
    <location>
        <begin position="461"/>
        <end position="491"/>
    </location>
</feature>
<keyword evidence="12" id="KW-1185">Reference proteome</keyword>
<feature type="domain" description="PHD-type" evidence="10">
    <location>
        <begin position="508"/>
        <end position="635"/>
    </location>
</feature>
<dbReference type="SMART" id="SM00558">
    <property type="entry name" value="JmjC"/>
    <property type="match status" value="1"/>
</dbReference>
<sequence>MKQFESFKKFVDKINHYGMRSGIVKIIPPKAWLDMLPALDDKIKNIKIKNPIVQHINGNSGTFRQENVEKQRTYNLPEWRKLCEAIDHQPPAKRGERRLGQAPKQVHKAVGNKRVSRTKITDDPEPKVSKRGSTTRLKSPANVKDEDEEMGDLDDGSPGPKTDAHGRQPRKRATPSEVITDSLGRQPRTKRRNTKRSGKDDDYVDDYVPHDSIWDGFDYRIQDSEEYTPERCEELEKAYWRSLTYNSPLYGADMPGSLFDDSTTSWNVAKLENLLDCLGQKLPGVNTAYLYLGMWKSTFAWHLEDVDLYSINYIHFGAPKQWYSISQEDAPKFEQVMKNIWPQEARRCDQFLRHKTFLVSPSLLQQNGIRVNKLVHHQGEFVITFPFGYHSGYNLGYNCAESVNFATESWLNYGKIAKKCHCIDDAVWVDVEEIERRLRGEVTEDEYEYDDEDKEMEDFDAGTGEVLTPPESIGAKPRKKQQKIADDGSEPKQKIRRVNFKINVAVQRDHCILCPNDMPTEEMLPTDNGKKAHRLCAIYTPETYFVTDPITGKETIHNIDEIPEARLQLKCMFCRVARRGACFQCTAKKCIRGYHATCAAAAGVLVEMRDGWVEDPTSGRYVKQPIIDFQCKYHRPKRDKSLDGEALEEDSAIQGFGRSLIKGDVIQMQFLRQEIFAGVVVENRLSEGTVLVDTLPKGGLMEVEWKWILATDSPAPETSPSKGNGKQPTFPKSIPEPDDPLCEGHPGFKWSEFVSEPIEKNPNQEPVKSGKNFWYYLGEQSTEAIAKYSSDPATRVHENEAISWMSQKPVRVAKAPSRPKPVAVPPPSPSSTNGNPHQNPYHHAYQLGRQNPHPQQAHPLGPPHPGQWPPYQHYYPHHPPHPHKQQAPGPQQQQQQRSQTYPQQLPHPHHALHPQQSHHPLPPHPQYPGHPQQPHPQYHWYPPQQAHVSPHQGQQMYWYSPTQPGGYPHHYPQSLQQQPQPQHQQPQQASRPVAQMGHMGTAASQLTREQQLQQIQQNRQKLSVERRQENSGGSPALSPPAQAQVQPPNASVSPPSSPSPQQQPQAPAGQTKESPVSVDTPRTMPVAPLPIDHSPPPPPLPAAAAGTTASTAARIPTPAQPLTAVGSS</sequence>
<evidence type="ECO:0000256" key="2">
    <source>
        <dbReference type="ARBA" id="ARBA00012900"/>
    </source>
</evidence>
<evidence type="ECO:0000313" key="12">
    <source>
        <dbReference type="Proteomes" id="UP000267821"/>
    </source>
</evidence>
<feature type="compositionally biased region" description="Pro residues" evidence="7">
    <location>
        <begin position="818"/>
        <end position="829"/>
    </location>
</feature>
<dbReference type="Gene3D" id="2.60.120.650">
    <property type="entry name" value="Cupin"/>
    <property type="match status" value="2"/>
</dbReference>
<feature type="compositionally biased region" description="Basic and acidic residues" evidence="7">
    <location>
        <begin position="119"/>
        <end position="128"/>
    </location>
</feature>
<dbReference type="InParanoid" id="A0A3N4LTP1"/>
<dbReference type="InterPro" id="IPR013083">
    <property type="entry name" value="Znf_RING/FYVE/PHD"/>
</dbReference>
<keyword evidence="5" id="KW-0862">Zinc</keyword>
<feature type="region of interest" description="Disordered" evidence="7">
    <location>
        <begin position="89"/>
        <end position="204"/>
    </location>
</feature>
<dbReference type="Proteomes" id="UP000267821">
    <property type="component" value="Unassembled WGS sequence"/>
</dbReference>
<dbReference type="SMART" id="SM00545">
    <property type="entry name" value="JmjN"/>
    <property type="match status" value="1"/>
</dbReference>
<evidence type="ECO:0000256" key="4">
    <source>
        <dbReference type="ARBA" id="ARBA00022771"/>
    </source>
</evidence>
<feature type="compositionally biased region" description="Basic residues" evidence="7">
    <location>
        <begin position="187"/>
        <end position="196"/>
    </location>
</feature>
<evidence type="ECO:0000256" key="3">
    <source>
        <dbReference type="ARBA" id="ARBA00022723"/>
    </source>
</evidence>
<feature type="compositionally biased region" description="Basic residues" evidence="7">
    <location>
        <begin position="105"/>
        <end position="117"/>
    </location>
</feature>
<evidence type="ECO:0000256" key="7">
    <source>
        <dbReference type="SAM" id="MobiDB-lite"/>
    </source>
</evidence>
<feature type="compositionally biased region" description="Low complexity" evidence="7">
    <location>
        <begin position="968"/>
        <end position="988"/>
    </location>
</feature>
<dbReference type="STRING" id="1051890.A0A3N4LTP1"/>
<proteinExistence type="inferred from homology"/>
<dbReference type="InterPro" id="IPR003349">
    <property type="entry name" value="JmjN"/>
</dbReference>
<evidence type="ECO:0000256" key="6">
    <source>
        <dbReference type="ARBA" id="ARBA00049349"/>
    </source>
</evidence>
<dbReference type="EC" id="1.14.11.66" evidence="2"/>
<dbReference type="SUPFAM" id="SSF51197">
    <property type="entry name" value="Clavaminate synthase-like"/>
    <property type="match status" value="1"/>
</dbReference>
<keyword evidence="4" id="KW-0863">Zinc-finger</keyword>
<feature type="compositionally biased region" description="Polar residues" evidence="7">
    <location>
        <begin position="716"/>
        <end position="727"/>
    </location>
</feature>
<feature type="compositionally biased region" description="Polar residues" evidence="7">
    <location>
        <begin position="951"/>
        <end position="963"/>
    </location>
</feature>
<dbReference type="GO" id="GO:0008270">
    <property type="term" value="F:zinc ion binding"/>
    <property type="evidence" value="ECO:0007669"/>
    <property type="project" value="UniProtKB-KW"/>
</dbReference>
<dbReference type="InterPro" id="IPR055500">
    <property type="entry name" value="DUF7072"/>
</dbReference>
<comment type="similarity">
    <text evidence="1">Belongs to the JHDM3 histone demethylase family.</text>
</comment>
<feature type="compositionally biased region" description="Pro residues" evidence="7">
    <location>
        <begin position="920"/>
        <end position="934"/>
    </location>
</feature>
<dbReference type="Gene3D" id="3.30.40.10">
    <property type="entry name" value="Zinc/RING finger domain, C3HC4 (zinc finger)"/>
    <property type="match status" value="1"/>
</dbReference>
<dbReference type="EMBL" id="ML121535">
    <property type="protein sequence ID" value="RPB26266.1"/>
    <property type="molecule type" value="Genomic_DNA"/>
</dbReference>
<dbReference type="Pfam" id="PF02375">
    <property type="entry name" value="JmjN"/>
    <property type="match status" value="1"/>
</dbReference>
<evidence type="ECO:0000259" key="9">
    <source>
        <dbReference type="PROSITE" id="PS51184"/>
    </source>
</evidence>
<evidence type="ECO:0000256" key="5">
    <source>
        <dbReference type="ARBA" id="ARBA00022833"/>
    </source>
</evidence>
<feature type="compositionally biased region" description="Acidic residues" evidence="7">
    <location>
        <begin position="145"/>
        <end position="155"/>
    </location>
</feature>
<feature type="compositionally biased region" description="Low complexity" evidence="7">
    <location>
        <begin position="935"/>
        <end position="945"/>
    </location>
</feature>
<reference evidence="11 12" key="1">
    <citation type="journal article" date="2018" name="Nat. Ecol. Evol.">
        <title>Pezizomycetes genomes reveal the molecular basis of ectomycorrhizal truffle lifestyle.</title>
        <authorList>
            <person name="Murat C."/>
            <person name="Payen T."/>
            <person name="Noel B."/>
            <person name="Kuo A."/>
            <person name="Morin E."/>
            <person name="Chen J."/>
            <person name="Kohler A."/>
            <person name="Krizsan K."/>
            <person name="Balestrini R."/>
            <person name="Da Silva C."/>
            <person name="Montanini B."/>
            <person name="Hainaut M."/>
            <person name="Levati E."/>
            <person name="Barry K.W."/>
            <person name="Belfiori B."/>
            <person name="Cichocki N."/>
            <person name="Clum A."/>
            <person name="Dockter R.B."/>
            <person name="Fauchery L."/>
            <person name="Guy J."/>
            <person name="Iotti M."/>
            <person name="Le Tacon F."/>
            <person name="Lindquist E.A."/>
            <person name="Lipzen A."/>
            <person name="Malagnac F."/>
            <person name="Mello A."/>
            <person name="Molinier V."/>
            <person name="Miyauchi S."/>
            <person name="Poulain J."/>
            <person name="Riccioni C."/>
            <person name="Rubini A."/>
            <person name="Sitrit Y."/>
            <person name="Splivallo R."/>
            <person name="Traeger S."/>
            <person name="Wang M."/>
            <person name="Zifcakova L."/>
            <person name="Wipf D."/>
            <person name="Zambonelli A."/>
            <person name="Paolocci F."/>
            <person name="Nowrousian M."/>
            <person name="Ottonello S."/>
            <person name="Baldrian P."/>
            <person name="Spatafora J.W."/>
            <person name="Henrissat B."/>
            <person name="Nagy L.G."/>
            <person name="Aury J.M."/>
            <person name="Wincker P."/>
            <person name="Grigoriev I.V."/>
            <person name="Bonfante P."/>
            <person name="Martin F.M."/>
        </authorList>
    </citation>
    <scope>NUCLEOTIDE SEQUENCE [LARGE SCALE GENOMIC DNA]</scope>
    <source>
        <strain evidence="11 12">ATCC MYA-4762</strain>
    </source>
</reference>
<dbReference type="Pfam" id="PF13832">
    <property type="entry name" value="zf-HC5HC2H_2"/>
    <property type="match status" value="1"/>
</dbReference>
<dbReference type="InterPro" id="IPR034732">
    <property type="entry name" value="EPHD"/>
</dbReference>
<feature type="compositionally biased region" description="Low complexity" evidence="7">
    <location>
        <begin position="1030"/>
        <end position="1068"/>
    </location>
</feature>
<feature type="region of interest" description="Disordered" evidence="7">
    <location>
        <begin position="712"/>
        <end position="740"/>
    </location>
</feature>
<gene>
    <name evidence="11" type="ORF">L211DRAFT_705241</name>
</gene>
<name>A0A3N4LTP1_9PEZI</name>
<evidence type="ECO:0000259" key="10">
    <source>
        <dbReference type="PROSITE" id="PS51805"/>
    </source>
</evidence>
<dbReference type="PANTHER" id="PTHR10694">
    <property type="entry name" value="LYSINE-SPECIFIC DEMETHYLASE"/>
    <property type="match status" value="1"/>
</dbReference>
<feature type="domain" description="JmjN" evidence="8">
    <location>
        <begin position="1"/>
        <end position="35"/>
    </location>
</feature>
<feature type="region of interest" description="Disordered" evidence="7">
    <location>
        <begin position="807"/>
        <end position="1128"/>
    </location>
</feature>
<dbReference type="AlphaFoldDB" id="A0A3N4LTP1"/>
<dbReference type="PROSITE" id="PS51183">
    <property type="entry name" value="JMJN"/>
    <property type="match status" value="1"/>
</dbReference>
<feature type="compositionally biased region" description="Low complexity" evidence="7">
    <location>
        <begin position="1102"/>
        <end position="1113"/>
    </location>
</feature>
<comment type="catalytic activity">
    <reaction evidence="6">
        <text>N(6),N(6),N(6)-trimethyl-L-lysyl(9)-[histone H3] + 2 2-oxoglutarate + 2 O2 = N(6)-methyl-L-lysyl(9)-[histone H3] + 2 formaldehyde + 2 succinate + 2 CO2</text>
        <dbReference type="Rhea" id="RHEA:60200"/>
        <dbReference type="Rhea" id="RHEA-COMP:15538"/>
        <dbReference type="Rhea" id="RHEA-COMP:15542"/>
        <dbReference type="ChEBI" id="CHEBI:15379"/>
        <dbReference type="ChEBI" id="CHEBI:16526"/>
        <dbReference type="ChEBI" id="CHEBI:16810"/>
        <dbReference type="ChEBI" id="CHEBI:16842"/>
        <dbReference type="ChEBI" id="CHEBI:30031"/>
        <dbReference type="ChEBI" id="CHEBI:61929"/>
        <dbReference type="ChEBI" id="CHEBI:61961"/>
        <dbReference type="EC" id="1.14.11.66"/>
    </reaction>
</comment>
<dbReference type="GO" id="GO:0005634">
    <property type="term" value="C:nucleus"/>
    <property type="evidence" value="ECO:0007669"/>
    <property type="project" value="TreeGrafter"/>
</dbReference>
<dbReference type="Pfam" id="PF02373">
    <property type="entry name" value="JmjC"/>
    <property type="match status" value="1"/>
</dbReference>
<feature type="domain" description="JmjC" evidence="9">
    <location>
        <begin position="260"/>
        <end position="422"/>
    </location>
</feature>
<evidence type="ECO:0000256" key="1">
    <source>
        <dbReference type="ARBA" id="ARBA00009711"/>
    </source>
</evidence>
<keyword evidence="3" id="KW-0479">Metal-binding</keyword>
<dbReference type="Pfam" id="PF23258">
    <property type="entry name" value="DUF7072"/>
    <property type="match status" value="1"/>
</dbReference>
<dbReference type="OrthoDB" id="9547406at2759"/>
<feature type="compositionally biased region" description="Low complexity" evidence="7">
    <location>
        <begin position="1005"/>
        <end position="1020"/>
    </location>
</feature>
<dbReference type="InterPro" id="IPR003347">
    <property type="entry name" value="JmjC_dom"/>
</dbReference>
<dbReference type="GO" id="GO:0010468">
    <property type="term" value="P:regulation of gene expression"/>
    <property type="evidence" value="ECO:0007669"/>
    <property type="project" value="TreeGrafter"/>
</dbReference>